<dbReference type="Gene3D" id="3.60.10.10">
    <property type="entry name" value="Endonuclease/exonuclease/phosphatase"/>
    <property type="match status" value="1"/>
</dbReference>
<name>A0A2N9G5I8_FAGSY</name>
<dbReference type="SUPFAM" id="SSF56219">
    <property type="entry name" value="DNase I-like"/>
    <property type="match status" value="1"/>
</dbReference>
<dbReference type="InterPro" id="IPR000477">
    <property type="entry name" value="RT_dom"/>
</dbReference>
<dbReference type="Pfam" id="PF03372">
    <property type="entry name" value="Exo_endo_phos"/>
    <property type="match status" value="1"/>
</dbReference>
<dbReference type="Pfam" id="PF00078">
    <property type="entry name" value="RVT_1"/>
    <property type="match status" value="1"/>
</dbReference>
<dbReference type="InterPro" id="IPR043502">
    <property type="entry name" value="DNA/RNA_pol_sf"/>
</dbReference>
<dbReference type="Pfam" id="PF13966">
    <property type="entry name" value="zf-RVT"/>
    <property type="match status" value="1"/>
</dbReference>
<dbReference type="InterPro" id="IPR005135">
    <property type="entry name" value="Endo/exonuclease/phosphatase"/>
</dbReference>
<dbReference type="PROSITE" id="PS50878">
    <property type="entry name" value="RT_POL"/>
    <property type="match status" value="1"/>
</dbReference>
<evidence type="ECO:0000259" key="2">
    <source>
        <dbReference type="PROSITE" id="PS50878"/>
    </source>
</evidence>
<feature type="region of interest" description="Disordered" evidence="1">
    <location>
        <begin position="251"/>
        <end position="317"/>
    </location>
</feature>
<dbReference type="InterPro" id="IPR052343">
    <property type="entry name" value="Retrotransposon-Effector_Assoc"/>
</dbReference>
<feature type="compositionally biased region" description="Basic and acidic residues" evidence="1">
    <location>
        <begin position="253"/>
        <end position="272"/>
    </location>
</feature>
<dbReference type="GO" id="GO:0003824">
    <property type="term" value="F:catalytic activity"/>
    <property type="evidence" value="ECO:0007669"/>
    <property type="project" value="InterPro"/>
</dbReference>
<gene>
    <name evidence="3" type="ORF">FSB_LOCUS22700</name>
</gene>
<proteinExistence type="predicted"/>
<feature type="compositionally biased region" description="Basic residues" evidence="1">
    <location>
        <begin position="304"/>
        <end position="313"/>
    </location>
</feature>
<evidence type="ECO:0000313" key="3">
    <source>
        <dbReference type="EMBL" id="SPC94818.1"/>
    </source>
</evidence>
<dbReference type="PANTHER" id="PTHR46890:SF48">
    <property type="entry name" value="RNA-DIRECTED DNA POLYMERASE"/>
    <property type="match status" value="1"/>
</dbReference>
<reference evidence="3" key="1">
    <citation type="submission" date="2018-02" db="EMBL/GenBank/DDBJ databases">
        <authorList>
            <person name="Cohen D.B."/>
            <person name="Kent A.D."/>
        </authorList>
    </citation>
    <scope>NUCLEOTIDE SEQUENCE</scope>
</reference>
<dbReference type="EMBL" id="OIVN01001513">
    <property type="protein sequence ID" value="SPC94818.1"/>
    <property type="molecule type" value="Genomic_DNA"/>
</dbReference>
<dbReference type="InterPro" id="IPR026960">
    <property type="entry name" value="RVT-Znf"/>
</dbReference>
<dbReference type="InterPro" id="IPR025836">
    <property type="entry name" value="Zn_knuckle_CX2CX4HX4C"/>
</dbReference>
<dbReference type="CDD" id="cd01650">
    <property type="entry name" value="RT_nLTR_like"/>
    <property type="match status" value="1"/>
</dbReference>
<dbReference type="Pfam" id="PF14392">
    <property type="entry name" value="zf-CCHC_4"/>
    <property type="match status" value="1"/>
</dbReference>
<feature type="domain" description="Reverse transcriptase" evidence="2">
    <location>
        <begin position="826"/>
        <end position="1096"/>
    </location>
</feature>
<sequence length="1547" mass="176218">MGDNVVTIYFADEADLERVIANGPWSYDKYFIIFQRTEEEIPITALTFDTIDLWVQIHGLPPRHLNAGIGRQIGSTLGKIIPTVDSEDEASWGDFVRVHVSVNISRPLCRGRKVGLGGGKEVLVSFQYEKLANFCYWCGFITHSDKDCLVWLRSKGSLTSEKQQFGAWMRAQTRAPHRRKTVSVEGALFRSQHATSTPPEQGRKTETGEDLRAVHQMESLSIDPDIPPIIPVEERNYSNGDCIFMNPMNSAQHESRKENTNKENFPQKDSQRDFVNIPTSPTSLPREALGDVTNLESGPVTKGPHQKSWKRKPNSTIKAPFEHTVSLPLKRNGDEENWPSGDDICIKKQAVNAERDFVDFLAVPGFQHRQSPMSYIAWNCRGLGNPCTVQELFRLVREQDPLVLFVVETGLDEARLEVLRCKLHFSIIPCITFDTVINEGKEDAWRFTGFYGAPETHRRHLSWTLLQSFHQQFSLPWLCMGDFNELLSMDEKQGGPVRSSRQMQDFRDAVDECGFMDLGYQGPPFTWCNNRVDCGTVWERLDRGLATIPWFNIFPEARVFHLHATNSDHYPICLVTNPAHTPPGAKHRLFRFEEVWLSNPGCRETVMAAWATQKNGSHMFRVQDKIRNYRTELRKWSRCKFGNISQQLKIKTAQLRAAEENSMRGMSHSTAFELKKEVQYLLSQEERMWSQRARTGWLKGGDRNTRFFHQRASQCRRRNFITEIHDNQGVTYTGDEAIGRLFEEYFDSLFKTSNPVDFNSVLEGISPVVTVEMNTRLSKPFQRQEVDHAIKQMGPLKAPGPDGMSPIFYQTFWDYVGNDVSSAILSCLNSGSILKSINHTYITLIPKKQNPTKVTDFRPISLCNVIYKILSKVLTNRLKSILPHIISETQSAFVPGRLITDNILVAFETLHHMKTRSTGKDGFMALKLDMSKAYDRVEWVFLKHVMLKMGFNTKWVSLMMECISSVSYSILINGSPQGLLKPTRGLRQGDPLSPYLFLLCAEGLHGLLHQAANNQLIRGISLSRGGPQLTHLFFADDSLLFCRARREECETLLYILPQYEAVSGQQINRDKTTLFFSKSTPGPKQSEILQILGVPVVQEYEKYLGLPSFVGRSRRESFTQIKEKIWQRLQGWKQKILSQAGREILIKAVVQAIPAFSMSCFKLPMSLCQDIERQGGMGFRDMRKFNDALLAKQVWRLQHNDNSLFYKVFKANYFPHCSILDEGVKTNGSYAWKSLTQARKVICEGAVWRISSGQNTNIWGDRWVPGVTTCRISSDRHYFPENAKVANLIDPTTGTWKKAVIEHIFSPIEAQQILGLPLGSPASNDILYWPFTPSGNFSVRSAYHMLMNSDQHPPPLAHPNRTDCGVWQDIWSLNIPPKIRHFLWRAYRESLPTKKNLKFRHIPVDPGCPECSHTEEDAIHSLWGCHVVAPLWAKLGPFRDLQALQFSSFGELLHQVLTKLDEHHQLIFAVQAWLVWFRRTAPLFPPPLHTRSLLTEALGRSIFDGAMRKDIGAAGVGVVVRDHQGQAIAALTKRFPPSSDPSYDSKL</sequence>
<evidence type="ECO:0000256" key="1">
    <source>
        <dbReference type="SAM" id="MobiDB-lite"/>
    </source>
</evidence>
<protein>
    <recommendedName>
        <fullName evidence="2">Reverse transcriptase domain-containing protein</fullName>
    </recommendedName>
</protein>
<accession>A0A2N9G5I8</accession>
<dbReference type="InterPro" id="IPR036691">
    <property type="entry name" value="Endo/exonu/phosph_ase_sf"/>
</dbReference>
<dbReference type="PANTHER" id="PTHR46890">
    <property type="entry name" value="NON-LTR RETROLELEMENT REVERSE TRANSCRIPTASE-LIKE PROTEIN-RELATED"/>
    <property type="match status" value="1"/>
</dbReference>
<organism evidence="3">
    <name type="scientific">Fagus sylvatica</name>
    <name type="common">Beechnut</name>
    <dbReference type="NCBI Taxonomy" id="28930"/>
    <lineage>
        <taxon>Eukaryota</taxon>
        <taxon>Viridiplantae</taxon>
        <taxon>Streptophyta</taxon>
        <taxon>Embryophyta</taxon>
        <taxon>Tracheophyta</taxon>
        <taxon>Spermatophyta</taxon>
        <taxon>Magnoliopsida</taxon>
        <taxon>eudicotyledons</taxon>
        <taxon>Gunneridae</taxon>
        <taxon>Pentapetalae</taxon>
        <taxon>rosids</taxon>
        <taxon>fabids</taxon>
        <taxon>Fagales</taxon>
        <taxon>Fagaceae</taxon>
        <taxon>Fagus</taxon>
    </lineage>
</organism>
<dbReference type="SUPFAM" id="SSF56672">
    <property type="entry name" value="DNA/RNA polymerases"/>
    <property type="match status" value="1"/>
</dbReference>